<dbReference type="InterPro" id="IPR027275">
    <property type="entry name" value="PRC-brl_dom"/>
</dbReference>
<dbReference type="Gene3D" id="2.30.30.240">
    <property type="entry name" value="PRC-barrel domain"/>
    <property type="match status" value="1"/>
</dbReference>
<dbReference type="AlphaFoldDB" id="A0A2R5EXZ2"/>
<keyword evidence="3" id="KW-1185">Reference proteome</keyword>
<accession>A0A2R5EXZ2</accession>
<gene>
    <name evidence="2" type="ORF">PAT3040_03275</name>
</gene>
<name>A0A2R5EXZ2_9BACL</name>
<protein>
    <submittedName>
        <fullName evidence="2">Photosystem reaction center subunit H</fullName>
    </submittedName>
</protein>
<dbReference type="SUPFAM" id="SSF50346">
    <property type="entry name" value="PRC-barrel domain"/>
    <property type="match status" value="1"/>
</dbReference>
<feature type="domain" description="PRC-barrel" evidence="1">
    <location>
        <begin position="92"/>
        <end position="165"/>
    </location>
</feature>
<feature type="domain" description="PRC-barrel" evidence="1">
    <location>
        <begin position="2"/>
        <end position="68"/>
    </location>
</feature>
<evidence type="ECO:0000313" key="2">
    <source>
        <dbReference type="EMBL" id="GBG08683.1"/>
    </source>
</evidence>
<organism evidence="2 3">
    <name type="scientific">Paenibacillus agaridevorans</name>
    <dbReference type="NCBI Taxonomy" id="171404"/>
    <lineage>
        <taxon>Bacteria</taxon>
        <taxon>Bacillati</taxon>
        <taxon>Bacillota</taxon>
        <taxon>Bacilli</taxon>
        <taxon>Bacillales</taxon>
        <taxon>Paenibacillaceae</taxon>
        <taxon>Paenibacillus</taxon>
    </lineage>
</organism>
<reference evidence="2 3" key="1">
    <citation type="submission" date="2017-08" db="EMBL/GenBank/DDBJ databases">
        <title>Substantial Increase in Enzyme Production by Combined Drug-Resistance Mutations in Paenibacillus agaridevorans.</title>
        <authorList>
            <person name="Tanaka Y."/>
            <person name="Funane K."/>
            <person name="Hosaka T."/>
            <person name="Shiwa Y."/>
            <person name="Fujita N."/>
            <person name="Miyazaki T."/>
            <person name="Yoshikawa H."/>
            <person name="Murakami K."/>
            <person name="Kasahara K."/>
            <person name="Inaoka T."/>
            <person name="Hiraga Y."/>
            <person name="Ochi K."/>
        </authorList>
    </citation>
    <scope>NUCLEOTIDE SEQUENCE [LARGE SCALE GENOMIC DNA]</scope>
    <source>
        <strain evidence="2 3">T-3040</strain>
    </source>
</reference>
<dbReference type="Proteomes" id="UP000245202">
    <property type="component" value="Unassembled WGS sequence"/>
</dbReference>
<comment type="caution">
    <text evidence="2">The sequence shown here is derived from an EMBL/GenBank/DDBJ whole genome shotgun (WGS) entry which is preliminary data.</text>
</comment>
<dbReference type="RefSeq" id="WP_087566458.1">
    <property type="nucleotide sequence ID" value="NZ_BDQX01000171.1"/>
</dbReference>
<proteinExistence type="predicted"/>
<sequence length="178" mass="19672">MIKLQRLIGLPVIVIHSGKLVGTVKDAWFDEHWRLKGLILEFAKWFAATARAVSWDDVLTCGEDAVIISKEDAVIAMKPKEVSRAFHAGIIKLKDLPVVTVHGVQLGRVSDVYFFPFQGTQIVGYELTDGFVSDLMEGRKWLKAPSDPDEVLLGEDAIIVPAVSEAELEPVAASNFRE</sequence>
<evidence type="ECO:0000259" key="1">
    <source>
        <dbReference type="Pfam" id="PF05239"/>
    </source>
</evidence>
<dbReference type="EMBL" id="BDQX01000171">
    <property type="protein sequence ID" value="GBG08683.1"/>
    <property type="molecule type" value="Genomic_DNA"/>
</dbReference>
<evidence type="ECO:0000313" key="3">
    <source>
        <dbReference type="Proteomes" id="UP000245202"/>
    </source>
</evidence>
<dbReference type="InterPro" id="IPR011033">
    <property type="entry name" value="PRC_barrel-like_sf"/>
</dbReference>
<dbReference type="Pfam" id="PF05239">
    <property type="entry name" value="PRC"/>
    <property type="match status" value="2"/>
</dbReference>